<evidence type="ECO:0000313" key="2">
    <source>
        <dbReference type="Proteomes" id="UP000219338"/>
    </source>
</evidence>
<dbReference type="AlphaFoldDB" id="A0A284S2J2"/>
<gene>
    <name evidence="1" type="ORF">ARMOST_18717</name>
</gene>
<proteinExistence type="predicted"/>
<keyword evidence="2" id="KW-1185">Reference proteome</keyword>
<name>A0A284S2J2_ARMOS</name>
<sequence length="179" mass="20282">MQVTMCHTQGLIHPDTLGSIGYENGVGRHGRLPFPCVKERYDILLRIRRIRGGPYDTFDNRKAFSTHRAKYSSLKALRSTKRLSSVDPQPTYHPQFKFSKNLPMQQQACCACRPPSFQSQGITRFLSVASSTSGDDGPSLIFFIRTRHSGLRQCHLQTCQRSQCLKRIASPSKARLQVQ</sequence>
<evidence type="ECO:0000313" key="1">
    <source>
        <dbReference type="EMBL" id="SJL15230.1"/>
    </source>
</evidence>
<accession>A0A284S2J2</accession>
<protein>
    <submittedName>
        <fullName evidence="1">Uncharacterized protein</fullName>
    </submittedName>
</protein>
<reference evidence="2" key="1">
    <citation type="journal article" date="2017" name="Nat. Ecol. Evol.">
        <title>Genome expansion and lineage-specific genetic innovations in the forest pathogenic fungi Armillaria.</title>
        <authorList>
            <person name="Sipos G."/>
            <person name="Prasanna A.N."/>
            <person name="Walter M.C."/>
            <person name="O'Connor E."/>
            <person name="Balint B."/>
            <person name="Krizsan K."/>
            <person name="Kiss B."/>
            <person name="Hess J."/>
            <person name="Varga T."/>
            <person name="Slot J."/>
            <person name="Riley R."/>
            <person name="Boka B."/>
            <person name="Rigling D."/>
            <person name="Barry K."/>
            <person name="Lee J."/>
            <person name="Mihaltcheva S."/>
            <person name="LaButti K."/>
            <person name="Lipzen A."/>
            <person name="Waldron R."/>
            <person name="Moloney N.M."/>
            <person name="Sperisen C."/>
            <person name="Kredics L."/>
            <person name="Vagvoelgyi C."/>
            <person name="Patrignani A."/>
            <person name="Fitzpatrick D."/>
            <person name="Nagy I."/>
            <person name="Doyle S."/>
            <person name="Anderson J.B."/>
            <person name="Grigoriev I.V."/>
            <person name="Gueldener U."/>
            <person name="Muensterkoetter M."/>
            <person name="Nagy L.G."/>
        </authorList>
    </citation>
    <scope>NUCLEOTIDE SEQUENCE [LARGE SCALE GENOMIC DNA]</scope>
    <source>
        <strain evidence="2">C18/9</strain>
    </source>
</reference>
<dbReference type="EMBL" id="FUEG01000027">
    <property type="protein sequence ID" value="SJL15230.1"/>
    <property type="molecule type" value="Genomic_DNA"/>
</dbReference>
<dbReference type="Proteomes" id="UP000219338">
    <property type="component" value="Unassembled WGS sequence"/>
</dbReference>
<organism evidence="1 2">
    <name type="scientific">Armillaria ostoyae</name>
    <name type="common">Armillaria root rot fungus</name>
    <dbReference type="NCBI Taxonomy" id="47428"/>
    <lineage>
        <taxon>Eukaryota</taxon>
        <taxon>Fungi</taxon>
        <taxon>Dikarya</taxon>
        <taxon>Basidiomycota</taxon>
        <taxon>Agaricomycotina</taxon>
        <taxon>Agaricomycetes</taxon>
        <taxon>Agaricomycetidae</taxon>
        <taxon>Agaricales</taxon>
        <taxon>Marasmiineae</taxon>
        <taxon>Physalacriaceae</taxon>
        <taxon>Armillaria</taxon>
    </lineage>
</organism>